<reference evidence="2 3" key="1">
    <citation type="journal article" date="2014" name="Agronomy (Basel)">
        <title>A Draft Genome Sequence for Ensete ventricosum, the Drought-Tolerant Tree Against Hunger.</title>
        <authorList>
            <person name="Harrison J."/>
            <person name="Moore K.A."/>
            <person name="Paszkiewicz K."/>
            <person name="Jones T."/>
            <person name="Grant M."/>
            <person name="Ambacheew D."/>
            <person name="Muzemil S."/>
            <person name="Studholme D.J."/>
        </authorList>
    </citation>
    <scope>NUCLEOTIDE SEQUENCE [LARGE SCALE GENOMIC DNA]</scope>
</reference>
<evidence type="ECO:0000313" key="2">
    <source>
        <dbReference type="EMBL" id="RRT64661.1"/>
    </source>
</evidence>
<sequence length="147" mass="16085">MEKAERRAGQERALINRKSRRRSGGGDSVDARLTKMMPMAVDDSPRGRGRRLPGEITPSSSHDLLDHEKDELRSWDDDAADTGDFLRQRGRCSSCRWKDEEAGRVAVALAMGSAAVLGALDRPVGIVGMGLRIDGSLQHLDLSICTQ</sequence>
<accession>A0A426ZL40</accession>
<gene>
    <name evidence="2" type="ORF">B296_00003445</name>
</gene>
<name>A0A426ZL40_ENSVE</name>
<protein>
    <submittedName>
        <fullName evidence="2">Uncharacterized protein</fullName>
    </submittedName>
</protein>
<evidence type="ECO:0000256" key="1">
    <source>
        <dbReference type="SAM" id="MobiDB-lite"/>
    </source>
</evidence>
<proteinExistence type="predicted"/>
<comment type="caution">
    <text evidence="2">The sequence shown here is derived from an EMBL/GenBank/DDBJ whole genome shotgun (WGS) entry which is preliminary data.</text>
</comment>
<feature type="compositionally biased region" description="Basic and acidic residues" evidence="1">
    <location>
        <begin position="1"/>
        <end position="10"/>
    </location>
</feature>
<dbReference type="Proteomes" id="UP000287651">
    <property type="component" value="Unassembled WGS sequence"/>
</dbReference>
<feature type="region of interest" description="Disordered" evidence="1">
    <location>
        <begin position="1"/>
        <end position="63"/>
    </location>
</feature>
<evidence type="ECO:0000313" key="3">
    <source>
        <dbReference type="Proteomes" id="UP000287651"/>
    </source>
</evidence>
<organism evidence="2 3">
    <name type="scientific">Ensete ventricosum</name>
    <name type="common">Abyssinian banana</name>
    <name type="synonym">Musa ensete</name>
    <dbReference type="NCBI Taxonomy" id="4639"/>
    <lineage>
        <taxon>Eukaryota</taxon>
        <taxon>Viridiplantae</taxon>
        <taxon>Streptophyta</taxon>
        <taxon>Embryophyta</taxon>
        <taxon>Tracheophyta</taxon>
        <taxon>Spermatophyta</taxon>
        <taxon>Magnoliopsida</taxon>
        <taxon>Liliopsida</taxon>
        <taxon>Zingiberales</taxon>
        <taxon>Musaceae</taxon>
        <taxon>Ensete</taxon>
    </lineage>
</organism>
<dbReference type="EMBL" id="AMZH03006111">
    <property type="protein sequence ID" value="RRT64661.1"/>
    <property type="molecule type" value="Genomic_DNA"/>
</dbReference>
<dbReference type="AlphaFoldDB" id="A0A426ZL40"/>